<name>A0ABW8J953_9GAMM</name>
<dbReference type="SMART" id="SM00822">
    <property type="entry name" value="PKS_KR"/>
    <property type="match status" value="1"/>
</dbReference>
<evidence type="ECO:0000313" key="5">
    <source>
        <dbReference type="Proteomes" id="UP001620339"/>
    </source>
</evidence>
<dbReference type="InterPro" id="IPR036291">
    <property type="entry name" value="NAD(P)-bd_dom_sf"/>
</dbReference>
<accession>A0ABW8J953</accession>
<dbReference type="PANTHER" id="PTHR42760">
    <property type="entry name" value="SHORT-CHAIN DEHYDROGENASES/REDUCTASES FAMILY MEMBER"/>
    <property type="match status" value="1"/>
</dbReference>
<dbReference type="PROSITE" id="PS00061">
    <property type="entry name" value="ADH_SHORT"/>
    <property type="match status" value="1"/>
</dbReference>
<dbReference type="RefSeq" id="WP_404615310.1">
    <property type="nucleotide sequence ID" value="NZ_JADIKK010000008.1"/>
</dbReference>
<dbReference type="EMBL" id="JADIKK010000008">
    <property type="protein sequence ID" value="MFK2878567.1"/>
    <property type="molecule type" value="Genomic_DNA"/>
</dbReference>
<dbReference type="PRINTS" id="PR00081">
    <property type="entry name" value="GDHRDH"/>
</dbReference>
<reference evidence="4 5" key="1">
    <citation type="submission" date="2020-10" db="EMBL/GenBank/DDBJ databases">
        <title>Phylogeny of dyella-like bacteria.</title>
        <authorList>
            <person name="Fu J."/>
        </authorList>
    </citation>
    <scope>NUCLEOTIDE SEQUENCE [LARGE SCALE GENOMIC DNA]</scope>
    <source>
        <strain evidence="4 5">KACC 19113</strain>
    </source>
</reference>
<keyword evidence="2" id="KW-0560">Oxidoreductase</keyword>
<dbReference type="SUPFAM" id="SSF51735">
    <property type="entry name" value="NAD(P)-binding Rossmann-fold domains"/>
    <property type="match status" value="1"/>
</dbReference>
<dbReference type="PANTHER" id="PTHR42760:SF133">
    <property type="entry name" value="3-OXOACYL-[ACYL-CARRIER-PROTEIN] REDUCTASE"/>
    <property type="match status" value="1"/>
</dbReference>
<proteinExistence type="inferred from homology"/>
<evidence type="ECO:0000256" key="1">
    <source>
        <dbReference type="ARBA" id="ARBA00006484"/>
    </source>
</evidence>
<evidence type="ECO:0000256" key="2">
    <source>
        <dbReference type="ARBA" id="ARBA00023002"/>
    </source>
</evidence>
<dbReference type="Pfam" id="PF13561">
    <property type="entry name" value="adh_short_C2"/>
    <property type="match status" value="1"/>
</dbReference>
<dbReference type="InterPro" id="IPR020904">
    <property type="entry name" value="Sc_DH/Rdtase_CS"/>
</dbReference>
<evidence type="ECO:0000259" key="3">
    <source>
        <dbReference type="SMART" id="SM00822"/>
    </source>
</evidence>
<gene>
    <name evidence="4" type="ORF">ISP25_15960</name>
</gene>
<organism evidence="4 5">
    <name type="scientific">Rhodanobacter hydrolyticus</name>
    <dbReference type="NCBI Taxonomy" id="2250595"/>
    <lineage>
        <taxon>Bacteria</taxon>
        <taxon>Pseudomonadati</taxon>
        <taxon>Pseudomonadota</taxon>
        <taxon>Gammaproteobacteria</taxon>
        <taxon>Lysobacterales</taxon>
        <taxon>Rhodanobacteraceae</taxon>
        <taxon>Rhodanobacter</taxon>
    </lineage>
</organism>
<comment type="caution">
    <text evidence="4">The sequence shown here is derived from an EMBL/GenBank/DDBJ whole genome shotgun (WGS) entry which is preliminary data.</text>
</comment>
<dbReference type="Proteomes" id="UP001620339">
    <property type="component" value="Unassembled WGS sequence"/>
</dbReference>
<dbReference type="CDD" id="cd05233">
    <property type="entry name" value="SDR_c"/>
    <property type="match status" value="1"/>
</dbReference>
<dbReference type="InterPro" id="IPR002347">
    <property type="entry name" value="SDR_fam"/>
</dbReference>
<protein>
    <submittedName>
        <fullName evidence="4">SDR family oxidoreductase</fullName>
    </submittedName>
</protein>
<feature type="domain" description="Ketoreductase" evidence="3">
    <location>
        <begin position="6"/>
        <end position="179"/>
    </location>
</feature>
<dbReference type="Gene3D" id="3.40.50.720">
    <property type="entry name" value="NAD(P)-binding Rossmann-like Domain"/>
    <property type="match status" value="1"/>
</dbReference>
<comment type="similarity">
    <text evidence="1">Belongs to the short-chain dehydrogenases/reductases (SDR) family.</text>
</comment>
<keyword evidence="5" id="KW-1185">Reference proteome</keyword>
<dbReference type="InterPro" id="IPR057326">
    <property type="entry name" value="KR_dom"/>
</dbReference>
<sequence>MPRNEGCLLITGASSGLGSEMARRFSASHRLILAGRDEARLQRTRSTCHSPERQLIWRHDLMDVEGIAGQLGDFLAINGVHVIGLVHSAAHLSVLPLRSLTPDMVLDTFRANVFAAMELVRTLTKKRINQQRLGAVVFVSSIASQFGAKGFSAYSASKGALDALMKSLAVELAPGVRVNSVLPGALRTAMTESMFDDPGMADRLAADYPLGIGVPADIVDAVEFLLSEKARWITGQQLVVDGGRTTNITA</sequence>
<evidence type="ECO:0000313" key="4">
    <source>
        <dbReference type="EMBL" id="MFK2878567.1"/>
    </source>
</evidence>